<keyword evidence="4" id="KW-0804">Transcription</keyword>
<reference evidence="8" key="1">
    <citation type="submission" date="2015-07" db="EMBL/GenBank/DDBJ databases">
        <title>Transcriptome Assembly of Anthurium amnicola.</title>
        <authorList>
            <person name="Suzuki J."/>
        </authorList>
    </citation>
    <scope>NUCLEOTIDE SEQUENCE</scope>
</reference>
<organism evidence="8">
    <name type="scientific">Anthurium amnicola</name>
    <dbReference type="NCBI Taxonomy" id="1678845"/>
    <lineage>
        <taxon>Eukaryota</taxon>
        <taxon>Viridiplantae</taxon>
        <taxon>Streptophyta</taxon>
        <taxon>Embryophyta</taxon>
        <taxon>Tracheophyta</taxon>
        <taxon>Spermatophyta</taxon>
        <taxon>Magnoliopsida</taxon>
        <taxon>Liliopsida</taxon>
        <taxon>Araceae</taxon>
        <taxon>Pothoideae</taxon>
        <taxon>Potheae</taxon>
        <taxon>Anthurium</taxon>
    </lineage>
</organism>
<evidence type="ECO:0000256" key="2">
    <source>
        <dbReference type="ARBA" id="ARBA00023015"/>
    </source>
</evidence>
<feature type="non-terminal residue" evidence="8">
    <location>
        <position position="168"/>
    </location>
</feature>
<dbReference type="GO" id="GO:0000976">
    <property type="term" value="F:transcription cis-regulatory region binding"/>
    <property type="evidence" value="ECO:0007669"/>
    <property type="project" value="TreeGrafter"/>
</dbReference>
<evidence type="ECO:0000259" key="7">
    <source>
        <dbReference type="PROSITE" id="PS50811"/>
    </source>
</evidence>
<evidence type="ECO:0000256" key="3">
    <source>
        <dbReference type="ARBA" id="ARBA00023125"/>
    </source>
</evidence>
<feature type="region of interest" description="Disordered" evidence="6">
    <location>
        <begin position="64"/>
        <end position="145"/>
    </location>
</feature>
<dbReference type="InterPro" id="IPR003657">
    <property type="entry name" value="WRKY_dom"/>
</dbReference>
<dbReference type="PANTHER" id="PTHR32096">
    <property type="entry name" value="WRKY TRANSCRIPTION FACTOR 30-RELATED-RELATED"/>
    <property type="match status" value="1"/>
</dbReference>
<dbReference type="GO" id="GO:0005634">
    <property type="term" value="C:nucleus"/>
    <property type="evidence" value="ECO:0007669"/>
    <property type="project" value="UniProtKB-SubCell"/>
</dbReference>
<dbReference type="Gene3D" id="2.20.25.80">
    <property type="entry name" value="WRKY domain"/>
    <property type="match status" value="1"/>
</dbReference>
<evidence type="ECO:0000256" key="5">
    <source>
        <dbReference type="ARBA" id="ARBA00023242"/>
    </source>
</evidence>
<sequence length="168" mass="18425">MEGDGWDLQAVVSGCSGSTATVDPFSSFPSLALQGGSGEQDDLRFCFPELFDTQTELFELEDLWKPFFPDSPQPQSQPQQQLPLSPQRSISSSSSAAPQPPPAVGEAALLPLPQLPTRPPQQRTLPHTPKSRRRKSQQKKVVCHVPADGLSSDMWAWRKYGQKPIKGS</sequence>
<feature type="compositionally biased region" description="Low complexity" evidence="6">
    <location>
        <begin position="73"/>
        <end position="97"/>
    </location>
</feature>
<accession>A0A1D1Y2Q0</accession>
<name>A0A1D1Y2Q0_9ARAE</name>
<keyword evidence="5" id="KW-0539">Nucleus</keyword>
<evidence type="ECO:0000313" key="8">
    <source>
        <dbReference type="EMBL" id="JAT48903.1"/>
    </source>
</evidence>
<evidence type="ECO:0000256" key="1">
    <source>
        <dbReference type="ARBA" id="ARBA00004123"/>
    </source>
</evidence>
<feature type="domain" description="WRKY" evidence="7">
    <location>
        <begin position="146"/>
        <end position="168"/>
    </location>
</feature>
<dbReference type="GO" id="GO:0003700">
    <property type="term" value="F:DNA-binding transcription factor activity"/>
    <property type="evidence" value="ECO:0007669"/>
    <property type="project" value="InterPro"/>
</dbReference>
<dbReference type="SUPFAM" id="SSF118290">
    <property type="entry name" value="WRKY DNA-binding domain"/>
    <property type="match status" value="1"/>
</dbReference>
<dbReference type="InterPro" id="IPR044810">
    <property type="entry name" value="WRKY_plant"/>
</dbReference>
<gene>
    <name evidence="8" type="primary">WRKY22_1</name>
    <name evidence="8" type="ORF">g.145032</name>
</gene>
<dbReference type="InterPro" id="IPR036576">
    <property type="entry name" value="WRKY_dom_sf"/>
</dbReference>
<protein>
    <submittedName>
        <fullName evidence="8">WRKY transcription factor 22</fullName>
    </submittedName>
</protein>
<feature type="compositionally biased region" description="Basic residues" evidence="6">
    <location>
        <begin position="129"/>
        <end position="142"/>
    </location>
</feature>
<evidence type="ECO:0000256" key="6">
    <source>
        <dbReference type="SAM" id="MobiDB-lite"/>
    </source>
</evidence>
<proteinExistence type="predicted"/>
<comment type="subcellular location">
    <subcellularLocation>
        <location evidence="1">Nucleus</location>
    </subcellularLocation>
</comment>
<keyword evidence="3" id="KW-0238">DNA-binding</keyword>
<dbReference type="EMBL" id="GDJX01019033">
    <property type="protein sequence ID" value="JAT48903.1"/>
    <property type="molecule type" value="Transcribed_RNA"/>
</dbReference>
<dbReference type="AlphaFoldDB" id="A0A1D1Y2Q0"/>
<keyword evidence="2" id="KW-0805">Transcription regulation</keyword>
<evidence type="ECO:0000256" key="4">
    <source>
        <dbReference type="ARBA" id="ARBA00023163"/>
    </source>
</evidence>
<dbReference type="PROSITE" id="PS50811">
    <property type="entry name" value="WRKY"/>
    <property type="match status" value="1"/>
</dbReference>
<dbReference type="PANTHER" id="PTHR32096:SF80">
    <property type="entry name" value="WRKY TRANSCRIPTION FACTOR 27-RELATED"/>
    <property type="match status" value="1"/>
</dbReference>